<dbReference type="InterPro" id="IPR025293">
    <property type="entry name" value="YfiR/HmsC-like"/>
</dbReference>
<proteinExistence type="predicted"/>
<feature type="chain" id="PRO_5012621995" description="Transmembrane protein" evidence="1">
    <location>
        <begin position="33"/>
        <end position="189"/>
    </location>
</feature>
<protein>
    <recommendedName>
        <fullName evidence="3">Transmembrane protein</fullName>
    </recommendedName>
</protein>
<keyword evidence="1" id="KW-0732">Signal</keyword>
<evidence type="ECO:0000313" key="2">
    <source>
        <dbReference type="EMBL" id="SBV33902.1"/>
    </source>
</evidence>
<gene>
    <name evidence="2" type="ORF">SPPYR_2782</name>
</gene>
<evidence type="ECO:0008006" key="3">
    <source>
        <dbReference type="Google" id="ProtNLM"/>
    </source>
</evidence>
<dbReference type="KEGG" id="sphu:SPPYR_2782"/>
<accession>A0A1Y5PV59</accession>
<dbReference type="RefSeq" id="WP_295320278.1">
    <property type="nucleotide sequence ID" value="NZ_LT598653.1"/>
</dbReference>
<dbReference type="Pfam" id="PF13689">
    <property type="entry name" value="DUF4154"/>
    <property type="match status" value="1"/>
</dbReference>
<dbReference type="AlphaFoldDB" id="A0A1Y5PV59"/>
<reference evidence="2" key="1">
    <citation type="submission" date="2016-03" db="EMBL/GenBank/DDBJ databases">
        <authorList>
            <person name="Ploux O."/>
        </authorList>
    </citation>
    <scope>NUCLEOTIDE SEQUENCE</scope>
    <source>
        <strain evidence="2">UC10</strain>
    </source>
</reference>
<name>A0A1Y5PV59_9SPHN</name>
<organism evidence="2">
    <name type="scientific">uncultured Sphingopyxis sp</name>
    <dbReference type="NCBI Taxonomy" id="310581"/>
    <lineage>
        <taxon>Bacteria</taxon>
        <taxon>Pseudomonadati</taxon>
        <taxon>Pseudomonadota</taxon>
        <taxon>Alphaproteobacteria</taxon>
        <taxon>Sphingomonadales</taxon>
        <taxon>Sphingomonadaceae</taxon>
        <taxon>Sphingopyxis</taxon>
        <taxon>environmental samples</taxon>
    </lineage>
</organism>
<sequence length="189" mass="19818">MALKHSWGRSRVLASLLLIGALVTTPQMSVQAASQSLVEDSAGGMTQAVNRMIGGIVSYARWPDGGPAAGRQMCVVGTPRLAPRMAPDTPGRGSISVRATTAAGVTPDCDILFLGRMPVADRRQLIAWVRGRPVLTITDDDAACIYGAMFCLNSRAASLSFSVNLDAIGRGPLRVDPRVLRIGSGEGDA</sequence>
<feature type="signal peptide" evidence="1">
    <location>
        <begin position="1"/>
        <end position="32"/>
    </location>
</feature>
<dbReference type="EMBL" id="LT598653">
    <property type="protein sequence ID" value="SBV33902.1"/>
    <property type="molecule type" value="Genomic_DNA"/>
</dbReference>
<evidence type="ECO:0000256" key="1">
    <source>
        <dbReference type="SAM" id="SignalP"/>
    </source>
</evidence>